<dbReference type="Pfam" id="PF13041">
    <property type="entry name" value="PPR_2"/>
    <property type="match status" value="2"/>
</dbReference>
<evidence type="ECO:0000256" key="3">
    <source>
        <dbReference type="PROSITE-ProRule" id="PRU00708"/>
    </source>
</evidence>
<dbReference type="PANTHER" id="PTHR47939:SF13">
    <property type="entry name" value="OS03G0201400 PROTEIN"/>
    <property type="match status" value="1"/>
</dbReference>
<organism evidence="4 5">
    <name type="scientific">Striga hermonthica</name>
    <name type="common">Purple witchweed</name>
    <name type="synonym">Buchnera hermonthica</name>
    <dbReference type="NCBI Taxonomy" id="68872"/>
    <lineage>
        <taxon>Eukaryota</taxon>
        <taxon>Viridiplantae</taxon>
        <taxon>Streptophyta</taxon>
        <taxon>Embryophyta</taxon>
        <taxon>Tracheophyta</taxon>
        <taxon>Spermatophyta</taxon>
        <taxon>Magnoliopsida</taxon>
        <taxon>eudicotyledons</taxon>
        <taxon>Gunneridae</taxon>
        <taxon>Pentapetalae</taxon>
        <taxon>asterids</taxon>
        <taxon>lamiids</taxon>
        <taxon>Lamiales</taxon>
        <taxon>Orobanchaceae</taxon>
        <taxon>Buchnereae</taxon>
        <taxon>Striga</taxon>
    </lineage>
</organism>
<dbReference type="Pfam" id="PF01535">
    <property type="entry name" value="PPR"/>
    <property type="match status" value="1"/>
</dbReference>
<keyword evidence="5" id="KW-1185">Reference proteome</keyword>
<evidence type="ECO:0000313" key="4">
    <source>
        <dbReference type="EMBL" id="CAA0842037.1"/>
    </source>
</evidence>
<keyword evidence="2" id="KW-0677">Repeat</keyword>
<sequence>MAISFSVTRYASSSVAPKSPNRSLHKFLDFNSYSSSAAESFMSVLEKDAPHVEKTLDALTAKLDSKCITQVLEKCAADKPQLGIRFFIWAALHPTHRHTSYMYGNACKLLGVDRNPKVIADVIDRYRAEGSVVGVKTFKVVLNMCRAANNPDMALRGLCDSGRVEEASELVKTMKLHRCEPNAVVYSTLLDGICLHGNQELALKFLTGMESENGGSNPNLVTYTIMVKGFVEKGRSLEAVRLLNRMEDFGVRPNKVTFTTLLDGLCREGHVKEASDVVDRFSSIVAREDELRSWLVVSLMRAGRHKESEREFRLMMARGLRPGGPASGAVVERMVSEKRVVEGFLLLDGLVKSGNLLGIDSDVYTLLLAGLCQENRFVEVGKLVRVMIQRKIRVKSVQADDIIGILNNCGEYDLASDVARIRC</sequence>
<reference evidence="4" key="1">
    <citation type="submission" date="2019-12" db="EMBL/GenBank/DDBJ databases">
        <authorList>
            <person name="Scholes J."/>
        </authorList>
    </citation>
    <scope>NUCLEOTIDE SEQUENCE</scope>
</reference>
<name>A0A9N7P2A2_STRHE</name>
<comment type="similarity">
    <text evidence="1">Belongs to the PPR family. P subfamily.</text>
</comment>
<feature type="repeat" description="PPR" evidence="3">
    <location>
        <begin position="219"/>
        <end position="253"/>
    </location>
</feature>
<dbReference type="EMBL" id="CACSLK010034598">
    <property type="protein sequence ID" value="CAA0842037.1"/>
    <property type="molecule type" value="Genomic_DNA"/>
</dbReference>
<dbReference type="Gene3D" id="1.25.40.10">
    <property type="entry name" value="Tetratricopeptide repeat domain"/>
    <property type="match status" value="3"/>
</dbReference>
<dbReference type="PANTHER" id="PTHR47939">
    <property type="entry name" value="MEMBRANE-ASSOCIATED SALT-INDUCIBLE PROTEIN-LIKE"/>
    <property type="match status" value="1"/>
</dbReference>
<dbReference type="Proteomes" id="UP001153555">
    <property type="component" value="Unassembled WGS sequence"/>
</dbReference>
<protein>
    <submittedName>
        <fullName evidence="4">Pentatricopeptide repeat-containing protein</fullName>
    </submittedName>
</protein>
<evidence type="ECO:0000256" key="2">
    <source>
        <dbReference type="ARBA" id="ARBA00022737"/>
    </source>
</evidence>
<dbReference type="PROSITE" id="PS51375">
    <property type="entry name" value="PPR"/>
    <property type="match status" value="3"/>
</dbReference>
<accession>A0A9N7P2A2</accession>
<dbReference type="InterPro" id="IPR011990">
    <property type="entry name" value="TPR-like_helical_dom_sf"/>
</dbReference>
<proteinExistence type="inferred from homology"/>
<comment type="caution">
    <text evidence="4">The sequence shown here is derived from an EMBL/GenBank/DDBJ whole genome shotgun (WGS) entry which is preliminary data.</text>
</comment>
<dbReference type="AlphaFoldDB" id="A0A9N7P2A2"/>
<evidence type="ECO:0000313" key="5">
    <source>
        <dbReference type="Proteomes" id="UP001153555"/>
    </source>
</evidence>
<feature type="repeat" description="PPR" evidence="3">
    <location>
        <begin position="360"/>
        <end position="394"/>
    </location>
</feature>
<evidence type="ECO:0000256" key="1">
    <source>
        <dbReference type="ARBA" id="ARBA00007626"/>
    </source>
</evidence>
<feature type="repeat" description="PPR" evidence="3">
    <location>
        <begin position="254"/>
        <end position="284"/>
    </location>
</feature>
<dbReference type="NCBIfam" id="TIGR00756">
    <property type="entry name" value="PPR"/>
    <property type="match status" value="3"/>
</dbReference>
<dbReference type="InterPro" id="IPR002885">
    <property type="entry name" value="PPR_rpt"/>
</dbReference>
<dbReference type="OrthoDB" id="185373at2759"/>
<dbReference type="InterPro" id="IPR050667">
    <property type="entry name" value="PPR-containing_protein"/>
</dbReference>
<gene>
    <name evidence="4" type="ORF">SHERM_07904</name>
</gene>